<sequence>MAKSKITPVVSIIMATYNRLHYIEESLIAITNQSFKNWECIIIDDGSSDGTKEFLESFIRTDSRFKYYRRTNDFAKGLPGCRNMGLENAIGKSIVFFDDDDIAHPDCLRWSFEELVKNDADYCRYGRSVFFNNFRREFDRRQNYSVSEHNPLKVENMITGRIPFNSCQVLWRTEIFKNEKFNESLLFAEEWELYTRLLLKEPKGISIDKNLYFGRKHSESNTGEFKNSNSIRVKSKVDAAISIVNHLTKAEKFPENLFKFFIQMGFELQSYSLIKTVLNRTDAKLITKLKYKIGFIFYPLIRPLLKLKGKMIRA</sequence>
<reference evidence="3" key="1">
    <citation type="journal article" date="2019" name="Int. J. Syst. Evol. Microbiol.">
        <title>The Global Catalogue of Microorganisms (GCM) 10K type strain sequencing project: providing services to taxonomists for standard genome sequencing and annotation.</title>
        <authorList>
            <consortium name="The Broad Institute Genomics Platform"/>
            <consortium name="The Broad Institute Genome Sequencing Center for Infectious Disease"/>
            <person name="Wu L."/>
            <person name="Ma J."/>
        </authorList>
    </citation>
    <scope>NUCLEOTIDE SEQUENCE [LARGE SCALE GENOMIC DNA]</scope>
    <source>
        <strain evidence="3">KCTC 52925</strain>
    </source>
</reference>
<dbReference type="CDD" id="cd00761">
    <property type="entry name" value="Glyco_tranf_GTA_type"/>
    <property type="match status" value="1"/>
</dbReference>
<protein>
    <submittedName>
        <fullName evidence="2">Glycosyltransferase family 2 protein</fullName>
    </submittedName>
</protein>
<proteinExistence type="predicted"/>
<organism evidence="2 3">
    <name type="scientific">Christiangramia antarctica</name>
    <dbReference type="NCBI Taxonomy" id="2058158"/>
    <lineage>
        <taxon>Bacteria</taxon>
        <taxon>Pseudomonadati</taxon>
        <taxon>Bacteroidota</taxon>
        <taxon>Flavobacteriia</taxon>
        <taxon>Flavobacteriales</taxon>
        <taxon>Flavobacteriaceae</taxon>
        <taxon>Christiangramia</taxon>
    </lineage>
</organism>
<dbReference type="RefSeq" id="WP_251739130.1">
    <property type="nucleotide sequence ID" value="NZ_JBHUOJ010000032.1"/>
</dbReference>
<dbReference type="EMBL" id="JBHUOJ010000032">
    <property type="protein sequence ID" value="MFD2834239.1"/>
    <property type="molecule type" value="Genomic_DNA"/>
</dbReference>
<feature type="domain" description="Glycosyltransferase 2-like" evidence="1">
    <location>
        <begin position="11"/>
        <end position="151"/>
    </location>
</feature>
<accession>A0ABW5X8I0</accession>
<dbReference type="Pfam" id="PF00535">
    <property type="entry name" value="Glycos_transf_2"/>
    <property type="match status" value="1"/>
</dbReference>
<dbReference type="PANTHER" id="PTHR43685">
    <property type="entry name" value="GLYCOSYLTRANSFERASE"/>
    <property type="match status" value="1"/>
</dbReference>
<dbReference type="InterPro" id="IPR029044">
    <property type="entry name" value="Nucleotide-diphossugar_trans"/>
</dbReference>
<dbReference type="PANTHER" id="PTHR43685:SF2">
    <property type="entry name" value="GLYCOSYLTRANSFERASE 2-LIKE DOMAIN-CONTAINING PROTEIN"/>
    <property type="match status" value="1"/>
</dbReference>
<evidence type="ECO:0000313" key="3">
    <source>
        <dbReference type="Proteomes" id="UP001597438"/>
    </source>
</evidence>
<dbReference type="Gene3D" id="3.90.550.10">
    <property type="entry name" value="Spore Coat Polysaccharide Biosynthesis Protein SpsA, Chain A"/>
    <property type="match status" value="1"/>
</dbReference>
<name>A0ABW5X8I0_9FLAO</name>
<dbReference type="InterPro" id="IPR050834">
    <property type="entry name" value="Glycosyltransf_2"/>
</dbReference>
<gene>
    <name evidence="2" type="ORF">ACFSYS_13160</name>
</gene>
<dbReference type="Proteomes" id="UP001597438">
    <property type="component" value="Unassembled WGS sequence"/>
</dbReference>
<evidence type="ECO:0000313" key="2">
    <source>
        <dbReference type="EMBL" id="MFD2834239.1"/>
    </source>
</evidence>
<keyword evidence="3" id="KW-1185">Reference proteome</keyword>
<dbReference type="SUPFAM" id="SSF53448">
    <property type="entry name" value="Nucleotide-diphospho-sugar transferases"/>
    <property type="match status" value="1"/>
</dbReference>
<comment type="caution">
    <text evidence="2">The sequence shown here is derived from an EMBL/GenBank/DDBJ whole genome shotgun (WGS) entry which is preliminary data.</text>
</comment>
<evidence type="ECO:0000259" key="1">
    <source>
        <dbReference type="Pfam" id="PF00535"/>
    </source>
</evidence>
<dbReference type="InterPro" id="IPR001173">
    <property type="entry name" value="Glyco_trans_2-like"/>
</dbReference>